<accession>A0A2X0KXW3</accession>
<evidence type="ECO:0000256" key="1">
    <source>
        <dbReference type="SAM" id="MobiDB-lite"/>
    </source>
</evidence>
<dbReference type="EMBL" id="FMWP01000092">
    <property type="protein sequence ID" value="SCZ97298.1"/>
    <property type="molecule type" value="Genomic_DNA"/>
</dbReference>
<keyword evidence="3" id="KW-1185">Reference proteome</keyword>
<reference evidence="3" key="1">
    <citation type="submission" date="2016-10" db="EMBL/GenBank/DDBJ databases">
        <authorList>
            <person name="Jeantristanb JTB J.-T."/>
            <person name="Ricardo R."/>
        </authorList>
    </citation>
    <scope>NUCLEOTIDE SEQUENCE [LARGE SCALE GENOMIC DNA]</scope>
</reference>
<dbReference type="AlphaFoldDB" id="A0A2X0KXW3"/>
<evidence type="ECO:0000313" key="3">
    <source>
        <dbReference type="Proteomes" id="UP000249723"/>
    </source>
</evidence>
<proteinExistence type="predicted"/>
<sequence length="54" mass="6501">MPLSSTTVTETFCRNWHKYNFDFTIFPNGDEDEYRMDTDNQGRKSETYKRADKI</sequence>
<organism evidence="2 3">
    <name type="scientific">Microbotryum saponariae</name>
    <dbReference type="NCBI Taxonomy" id="289078"/>
    <lineage>
        <taxon>Eukaryota</taxon>
        <taxon>Fungi</taxon>
        <taxon>Dikarya</taxon>
        <taxon>Basidiomycota</taxon>
        <taxon>Pucciniomycotina</taxon>
        <taxon>Microbotryomycetes</taxon>
        <taxon>Microbotryales</taxon>
        <taxon>Microbotryaceae</taxon>
        <taxon>Microbotryum</taxon>
    </lineage>
</organism>
<evidence type="ECO:0000313" key="2">
    <source>
        <dbReference type="EMBL" id="SCZ97298.1"/>
    </source>
</evidence>
<feature type="region of interest" description="Disordered" evidence="1">
    <location>
        <begin position="30"/>
        <end position="54"/>
    </location>
</feature>
<name>A0A2X0KXW3_9BASI</name>
<protein>
    <submittedName>
        <fullName evidence="2">BZ3500_MvSof-1268-A1-R1_Chr4-2g07121 protein</fullName>
    </submittedName>
</protein>
<dbReference type="Proteomes" id="UP000249723">
    <property type="component" value="Unassembled WGS sequence"/>
</dbReference>
<feature type="compositionally biased region" description="Basic and acidic residues" evidence="1">
    <location>
        <begin position="35"/>
        <end position="54"/>
    </location>
</feature>
<gene>
    <name evidence="2" type="ORF">BZ3500_MVSOF-1268-A1-R1_CHR4-2G07121</name>
</gene>